<evidence type="ECO:0000313" key="1">
    <source>
        <dbReference type="EMBL" id="MBC8528257.1"/>
    </source>
</evidence>
<sequence>MNELMDEINLKRQQMHEALRQIKIRGRERAQTEKDYRVALRAEYLKERDKGTPVTIISDICRGSPSIAALKFERDVADSLYFSACEAVNVYKRELTILENQINREWNS</sequence>
<dbReference type="Proteomes" id="UP000654279">
    <property type="component" value="Unassembled WGS sequence"/>
</dbReference>
<dbReference type="RefSeq" id="WP_249284294.1">
    <property type="nucleotide sequence ID" value="NZ_JACRSO010000001.1"/>
</dbReference>
<accession>A0A926HI01</accession>
<protein>
    <submittedName>
        <fullName evidence="1">Uncharacterized protein</fullName>
    </submittedName>
</protein>
<proteinExistence type="predicted"/>
<dbReference type="EMBL" id="JACRSO010000001">
    <property type="protein sequence ID" value="MBC8528257.1"/>
    <property type="molecule type" value="Genomic_DNA"/>
</dbReference>
<keyword evidence="2" id="KW-1185">Reference proteome</keyword>
<dbReference type="AlphaFoldDB" id="A0A926HI01"/>
<comment type="caution">
    <text evidence="1">The sequence shown here is derived from an EMBL/GenBank/DDBJ whole genome shotgun (WGS) entry which is preliminary data.</text>
</comment>
<organism evidence="1 2">
    <name type="scientific">Luoshenia tenuis</name>
    <dbReference type="NCBI Taxonomy" id="2763654"/>
    <lineage>
        <taxon>Bacteria</taxon>
        <taxon>Bacillati</taxon>
        <taxon>Bacillota</taxon>
        <taxon>Clostridia</taxon>
        <taxon>Christensenellales</taxon>
        <taxon>Christensenellaceae</taxon>
        <taxon>Luoshenia</taxon>
    </lineage>
</organism>
<reference evidence="1" key="1">
    <citation type="submission" date="2020-08" db="EMBL/GenBank/DDBJ databases">
        <title>Genome public.</title>
        <authorList>
            <person name="Liu C."/>
            <person name="Sun Q."/>
        </authorList>
    </citation>
    <scope>NUCLEOTIDE SEQUENCE</scope>
    <source>
        <strain evidence="1">NSJ-44</strain>
    </source>
</reference>
<name>A0A926HI01_9FIRM</name>
<evidence type="ECO:0000313" key="2">
    <source>
        <dbReference type="Proteomes" id="UP000654279"/>
    </source>
</evidence>
<gene>
    <name evidence="1" type="ORF">H8699_02230</name>
</gene>